<evidence type="ECO:0000313" key="1">
    <source>
        <dbReference type="EMBL" id="KKL51632.1"/>
    </source>
</evidence>
<sequence length="89" mass="9652">MATTQTKPSYPEHFCADFSRRQWASSQARSLWEPRISAIGQQFAAAERASVESGVRSAALQSVSPEQFPDLAKRATVRGLVATPVSTQG</sequence>
<dbReference type="AlphaFoldDB" id="A0A0F9FKM7"/>
<dbReference type="EMBL" id="LAZR01032178">
    <property type="protein sequence ID" value="KKL51632.1"/>
    <property type="molecule type" value="Genomic_DNA"/>
</dbReference>
<name>A0A0F9FKM7_9ZZZZ</name>
<gene>
    <name evidence="1" type="ORF">LCGC14_2293530</name>
</gene>
<reference evidence="1" key="1">
    <citation type="journal article" date="2015" name="Nature">
        <title>Complex archaea that bridge the gap between prokaryotes and eukaryotes.</title>
        <authorList>
            <person name="Spang A."/>
            <person name="Saw J.H."/>
            <person name="Jorgensen S.L."/>
            <person name="Zaremba-Niedzwiedzka K."/>
            <person name="Martijn J."/>
            <person name="Lind A.E."/>
            <person name="van Eijk R."/>
            <person name="Schleper C."/>
            <person name="Guy L."/>
            <person name="Ettema T.J."/>
        </authorList>
    </citation>
    <scope>NUCLEOTIDE SEQUENCE</scope>
</reference>
<feature type="non-terminal residue" evidence="1">
    <location>
        <position position="89"/>
    </location>
</feature>
<comment type="caution">
    <text evidence="1">The sequence shown here is derived from an EMBL/GenBank/DDBJ whole genome shotgun (WGS) entry which is preliminary data.</text>
</comment>
<accession>A0A0F9FKM7</accession>
<organism evidence="1">
    <name type="scientific">marine sediment metagenome</name>
    <dbReference type="NCBI Taxonomy" id="412755"/>
    <lineage>
        <taxon>unclassified sequences</taxon>
        <taxon>metagenomes</taxon>
        <taxon>ecological metagenomes</taxon>
    </lineage>
</organism>
<proteinExistence type="predicted"/>
<protein>
    <submittedName>
        <fullName evidence="1">Uncharacterized protein</fullName>
    </submittedName>
</protein>